<dbReference type="Proteomes" id="UP000444721">
    <property type="component" value="Unassembled WGS sequence"/>
</dbReference>
<dbReference type="EMBL" id="VFQX01000002">
    <property type="protein sequence ID" value="KAF0984601.1"/>
    <property type="molecule type" value="Genomic_DNA"/>
</dbReference>
<accession>A0A6A5CBG4</accession>
<evidence type="ECO:0000256" key="2">
    <source>
        <dbReference type="ARBA" id="ARBA00023043"/>
    </source>
</evidence>
<evidence type="ECO:0000313" key="6">
    <source>
        <dbReference type="Proteomes" id="UP000444721"/>
    </source>
</evidence>
<comment type="caution">
    <text evidence="5">The sequence shown here is derived from an EMBL/GenBank/DDBJ whole genome shotgun (WGS) entry which is preliminary data.</text>
</comment>
<dbReference type="VEuPathDB" id="AmoebaDB:NF0059970"/>
<evidence type="ECO:0000256" key="3">
    <source>
        <dbReference type="PROSITE-ProRule" id="PRU00023"/>
    </source>
</evidence>
<dbReference type="VEuPathDB" id="AmoebaDB:FDP41_000500"/>
<protein>
    <submittedName>
        <fullName evidence="5">Uncharacterized protein</fullName>
    </submittedName>
</protein>
<evidence type="ECO:0000313" key="5">
    <source>
        <dbReference type="EMBL" id="KAF0984601.1"/>
    </source>
</evidence>
<dbReference type="AlphaFoldDB" id="A0A6A5CBG4"/>
<dbReference type="PROSITE" id="PS50297">
    <property type="entry name" value="ANK_REP_REGION"/>
    <property type="match status" value="1"/>
</dbReference>
<keyword evidence="1" id="KW-0677">Repeat</keyword>
<dbReference type="OrthoDB" id="195446at2759"/>
<dbReference type="Gene3D" id="1.25.40.20">
    <property type="entry name" value="Ankyrin repeat-containing domain"/>
    <property type="match status" value="1"/>
</dbReference>
<dbReference type="Pfam" id="PF13857">
    <property type="entry name" value="Ank_5"/>
    <property type="match status" value="1"/>
</dbReference>
<organism evidence="5 6">
    <name type="scientific">Naegleria fowleri</name>
    <name type="common">Brain eating amoeba</name>
    <dbReference type="NCBI Taxonomy" id="5763"/>
    <lineage>
        <taxon>Eukaryota</taxon>
        <taxon>Discoba</taxon>
        <taxon>Heterolobosea</taxon>
        <taxon>Tetramitia</taxon>
        <taxon>Eutetramitia</taxon>
        <taxon>Vahlkampfiidae</taxon>
        <taxon>Naegleria</taxon>
    </lineage>
</organism>
<evidence type="ECO:0000256" key="1">
    <source>
        <dbReference type="ARBA" id="ARBA00022737"/>
    </source>
</evidence>
<keyword evidence="4" id="KW-1133">Transmembrane helix</keyword>
<dbReference type="InterPro" id="IPR036770">
    <property type="entry name" value="Ankyrin_rpt-contain_sf"/>
</dbReference>
<reference evidence="5 6" key="1">
    <citation type="journal article" date="2019" name="Sci. Rep.">
        <title>Nanopore sequencing improves the draft genome of the human pathogenic amoeba Naegleria fowleri.</title>
        <authorList>
            <person name="Liechti N."/>
            <person name="Schurch N."/>
            <person name="Bruggmann R."/>
            <person name="Wittwer M."/>
        </authorList>
    </citation>
    <scope>NUCLEOTIDE SEQUENCE [LARGE SCALE GENOMIC DNA]</scope>
    <source>
        <strain evidence="5 6">ATCC 30894</strain>
    </source>
</reference>
<proteinExistence type="predicted"/>
<keyword evidence="4" id="KW-0812">Transmembrane</keyword>
<dbReference type="RefSeq" id="XP_044569314.1">
    <property type="nucleotide sequence ID" value="XM_044708477.1"/>
</dbReference>
<dbReference type="PANTHER" id="PTHR24198">
    <property type="entry name" value="ANKYRIN REPEAT AND PROTEIN KINASE DOMAIN-CONTAINING PROTEIN"/>
    <property type="match status" value="1"/>
</dbReference>
<evidence type="ECO:0000256" key="4">
    <source>
        <dbReference type="SAM" id="Phobius"/>
    </source>
</evidence>
<dbReference type="VEuPathDB" id="AmoebaDB:NfTy_001650"/>
<feature type="repeat" description="ANK" evidence="3">
    <location>
        <begin position="65"/>
        <end position="97"/>
    </location>
</feature>
<dbReference type="SUPFAM" id="SSF48403">
    <property type="entry name" value="Ankyrin repeat"/>
    <property type="match status" value="1"/>
</dbReference>
<dbReference type="SMART" id="SM00248">
    <property type="entry name" value="ANK"/>
    <property type="match status" value="2"/>
</dbReference>
<gene>
    <name evidence="5" type="ORF">FDP41_000500</name>
</gene>
<sequence length="150" mass="17260">MLRPARKEDVLAFESACRRGEIGIVKELLESTIEEDRKTRICGCERSRYKSKINRSILILIIIIVQNTLLHVACIKGNLEAVSLLLEHHCDTNLQDITGKTACDLAEHRGHFELLHVIRGKDYAKKLHRSLQKHLHRLTPLTDIFFQTVE</sequence>
<name>A0A6A5CBG4_NAEFO</name>
<keyword evidence="2 3" id="KW-0040">ANK repeat</keyword>
<dbReference type="GeneID" id="68107718"/>
<keyword evidence="4" id="KW-0472">Membrane</keyword>
<dbReference type="PANTHER" id="PTHR24198:SF165">
    <property type="entry name" value="ANKYRIN REPEAT-CONTAINING PROTEIN-RELATED"/>
    <property type="match status" value="1"/>
</dbReference>
<dbReference type="InterPro" id="IPR002110">
    <property type="entry name" value="Ankyrin_rpt"/>
</dbReference>
<keyword evidence="6" id="KW-1185">Reference proteome</keyword>
<feature type="transmembrane region" description="Helical" evidence="4">
    <location>
        <begin position="56"/>
        <end position="73"/>
    </location>
</feature>
<dbReference type="PROSITE" id="PS50088">
    <property type="entry name" value="ANK_REPEAT"/>
    <property type="match status" value="1"/>
</dbReference>